<dbReference type="Gene3D" id="3.40.50.2300">
    <property type="match status" value="2"/>
</dbReference>
<dbReference type="InterPro" id="IPR050555">
    <property type="entry name" value="Bact_Solute-Bind_Prot2"/>
</dbReference>
<evidence type="ECO:0000256" key="2">
    <source>
        <dbReference type="ARBA" id="ARBA00007639"/>
    </source>
</evidence>
<name>A0A419STS7_9FIRM</name>
<comment type="similarity">
    <text evidence="2">Belongs to the bacterial solute-binding protein 2 family.</text>
</comment>
<dbReference type="InterPro" id="IPR025997">
    <property type="entry name" value="SBP_2_dom"/>
</dbReference>
<dbReference type="InterPro" id="IPR028082">
    <property type="entry name" value="Peripla_BP_I"/>
</dbReference>
<dbReference type="GO" id="GO:0030288">
    <property type="term" value="C:outer membrane-bounded periplasmic space"/>
    <property type="evidence" value="ECO:0007669"/>
    <property type="project" value="TreeGrafter"/>
</dbReference>
<gene>
    <name evidence="4" type="ORF">BET01_10785</name>
</gene>
<organism evidence="4 5">
    <name type="scientific">Lacrimispora algidixylanolytica</name>
    <dbReference type="NCBI Taxonomy" id="94868"/>
    <lineage>
        <taxon>Bacteria</taxon>
        <taxon>Bacillati</taxon>
        <taxon>Bacillota</taxon>
        <taxon>Clostridia</taxon>
        <taxon>Lachnospirales</taxon>
        <taxon>Lachnospiraceae</taxon>
        <taxon>Lacrimispora</taxon>
    </lineage>
</organism>
<dbReference type="OrthoDB" id="2065670at2"/>
<dbReference type="RefSeq" id="WP_120198647.1">
    <property type="nucleotide sequence ID" value="NZ_MCIA01000034.1"/>
</dbReference>
<dbReference type="PANTHER" id="PTHR30036:SF7">
    <property type="entry name" value="ABC TRANSPORTER PERIPLASMIC-BINDING PROTEIN YPHF"/>
    <property type="match status" value="1"/>
</dbReference>
<sequence length="323" mass="35900">MIKQEKLLWSLVAAILVILFLLSSTDLIIKEKKTDIYPVSIIISDTSDEYYTNFRKGVDKASEEYNVDVNLITLFEKGDAVQQMELLKREIDDGASAVILAPAKPEECARLLDGMVLGSPVIVLGDVFANDYVRGSISQNYEEEGEKLGKAIASEHTTSLPVWIFTEGLDYGYNRQIYDGLSAVLKESGFSIGIYEKKEKETFRNTIEGTVYPYSNEAIIAAIDVESLDEVAGIIAGSPVYKNYIAGLYGIGSTTKILTALDNGIIKGVVAIDQFDAGYTSIQKAVEVIHKKQEKEQIMLESYYVNKSNLRESRLEKLLYPID</sequence>
<comment type="caution">
    <text evidence="4">The sequence shown here is derived from an EMBL/GenBank/DDBJ whole genome shotgun (WGS) entry which is preliminary data.</text>
</comment>
<dbReference type="SUPFAM" id="SSF53822">
    <property type="entry name" value="Periplasmic binding protein-like I"/>
    <property type="match status" value="1"/>
</dbReference>
<comment type="subcellular location">
    <subcellularLocation>
        <location evidence="1">Cell envelope</location>
    </subcellularLocation>
</comment>
<reference evidence="4 5" key="1">
    <citation type="submission" date="2016-08" db="EMBL/GenBank/DDBJ databases">
        <title>A new outlook on sporulation: Clostridium algidixylanolyticum.</title>
        <authorList>
            <person name="Poppleton D.I."/>
            <person name="Gribaldo S."/>
        </authorList>
    </citation>
    <scope>NUCLEOTIDE SEQUENCE [LARGE SCALE GENOMIC DNA]</scope>
    <source>
        <strain evidence="4 5">SPL73</strain>
    </source>
</reference>
<dbReference type="GO" id="GO:0030246">
    <property type="term" value="F:carbohydrate binding"/>
    <property type="evidence" value="ECO:0007669"/>
    <property type="project" value="TreeGrafter"/>
</dbReference>
<feature type="domain" description="Periplasmic binding protein" evidence="3">
    <location>
        <begin position="40"/>
        <end position="292"/>
    </location>
</feature>
<protein>
    <submittedName>
        <fullName evidence="4">Sugar ABC transporter substrate-binding protein</fullName>
    </submittedName>
</protein>
<evidence type="ECO:0000256" key="1">
    <source>
        <dbReference type="ARBA" id="ARBA00004196"/>
    </source>
</evidence>
<dbReference type="Proteomes" id="UP000284277">
    <property type="component" value="Unassembled WGS sequence"/>
</dbReference>
<proteinExistence type="inferred from homology"/>
<dbReference type="EMBL" id="MCIA01000034">
    <property type="protein sequence ID" value="RKD28687.1"/>
    <property type="molecule type" value="Genomic_DNA"/>
</dbReference>
<dbReference type="PANTHER" id="PTHR30036">
    <property type="entry name" value="D-XYLOSE-BINDING PERIPLASMIC PROTEIN"/>
    <property type="match status" value="1"/>
</dbReference>
<evidence type="ECO:0000313" key="4">
    <source>
        <dbReference type="EMBL" id="RKD28687.1"/>
    </source>
</evidence>
<accession>A0A419STS7</accession>
<keyword evidence="5" id="KW-1185">Reference proteome</keyword>
<evidence type="ECO:0000259" key="3">
    <source>
        <dbReference type="Pfam" id="PF13407"/>
    </source>
</evidence>
<dbReference type="Pfam" id="PF13407">
    <property type="entry name" value="Peripla_BP_4"/>
    <property type="match status" value="1"/>
</dbReference>
<dbReference type="AlphaFoldDB" id="A0A419STS7"/>
<evidence type="ECO:0000313" key="5">
    <source>
        <dbReference type="Proteomes" id="UP000284277"/>
    </source>
</evidence>